<dbReference type="EMBL" id="UYJE01004211">
    <property type="protein sequence ID" value="VDI25934.1"/>
    <property type="molecule type" value="Genomic_DNA"/>
</dbReference>
<name>A0A8B6DXB2_MYTGA</name>
<evidence type="ECO:0008006" key="3">
    <source>
        <dbReference type="Google" id="ProtNLM"/>
    </source>
</evidence>
<dbReference type="Proteomes" id="UP000596742">
    <property type="component" value="Unassembled WGS sequence"/>
</dbReference>
<organism evidence="1 2">
    <name type="scientific">Mytilus galloprovincialis</name>
    <name type="common">Mediterranean mussel</name>
    <dbReference type="NCBI Taxonomy" id="29158"/>
    <lineage>
        <taxon>Eukaryota</taxon>
        <taxon>Metazoa</taxon>
        <taxon>Spiralia</taxon>
        <taxon>Lophotrochozoa</taxon>
        <taxon>Mollusca</taxon>
        <taxon>Bivalvia</taxon>
        <taxon>Autobranchia</taxon>
        <taxon>Pteriomorphia</taxon>
        <taxon>Mytilida</taxon>
        <taxon>Mytiloidea</taxon>
        <taxon>Mytilidae</taxon>
        <taxon>Mytilinae</taxon>
        <taxon>Mytilus</taxon>
    </lineage>
</organism>
<dbReference type="Gene3D" id="1.25.10.20">
    <property type="entry name" value="Vitellinogen, superhelical"/>
    <property type="match status" value="1"/>
</dbReference>
<evidence type="ECO:0000313" key="2">
    <source>
        <dbReference type="Proteomes" id="UP000596742"/>
    </source>
</evidence>
<accession>A0A8B6DXB2</accession>
<keyword evidence="2" id="KW-1185">Reference proteome</keyword>
<dbReference type="OrthoDB" id="6101231at2759"/>
<gene>
    <name evidence="1" type="ORF">MGAL_10B028783</name>
</gene>
<dbReference type="InterPro" id="IPR011030">
    <property type="entry name" value="Lipovitellin_superhlx_dom"/>
</dbReference>
<proteinExistence type="predicted"/>
<evidence type="ECO:0000313" key="1">
    <source>
        <dbReference type="EMBL" id="VDI25934.1"/>
    </source>
</evidence>
<dbReference type="AlphaFoldDB" id="A0A8B6DXB2"/>
<sequence>MDLSKWFSFEITPHGEILNVYHPKEDGEVLATKKGFAALLASKLHGKQQILGNKRGNQWVYHTKEIGNEGPHNATYTVVDTATGIEFRKVRLGHPFVNSKSTFQKTLHFHHELGTIHKILIEEHFKGPTTQSNFDPNYNMRKVKAVNEFSSTAYPEMSAISNGKLEFLTRHRATDLLDKPITELVNGTIHVQQFKRKKPKVPVMQLWQDLKSNVTCIREEPEEGSPIASYCFLKSLEIMKLLPDEEIVKVADFYFIQLKPLLMRNKEATEIMVDVFGALGTELTQHLLAEKILRANRANPTLIVRLMTHIVGMDEPPVENITIAMEDICFKPEKFPSYMYEGDLHNRVLLALGSVAHKLSKAGQTDKATEIINRVHNMIGLH</sequence>
<reference evidence="1" key="1">
    <citation type="submission" date="2018-11" db="EMBL/GenBank/DDBJ databases">
        <authorList>
            <person name="Alioto T."/>
            <person name="Alioto T."/>
        </authorList>
    </citation>
    <scope>NUCLEOTIDE SEQUENCE</scope>
</reference>
<feature type="non-terminal residue" evidence="1">
    <location>
        <position position="382"/>
    </location>
</feature>
<protein>
    <recommendedName>
        <fullName evidence="3">Vitellogenin domain-containing protein</fullName>
    </recommendedName>
</protein>
<comment type="caution">
    <text evidence="1">The sequence shown here is derived from an EMBL/GenBank/DDBJ whole genome shotgun (WGS) entry which is preliminary data.</text>
</comment>